<sequence>MTAPSEARQEPQAPARAGKRPRDPRLDVFRGLGMLIILIAHIPDDGWALWIPARFGFSDATEMFVFQSGVASAIAFGAAYDRHGAIALIARVARRIWQIFWAHIAVFVVVAALMVIAGTRYDGVTYVDSLNLVPFLENPGPLLVGLLTLTYVPNYFDILPMYIVILALMPVMILSARLWRPLPLLLMAVLWLAAQGGLTHLPAEPWSDRPWFFDPFGWQLLFFIGFFMKRGVLPVPGYDRRLMGLACVLVLVTVPFAWVRFHEAHPVFQQAADWLAPLTDKSDFGILRLVHFLALAYIVVHLAGERGARLRGPGARLLAVVGQQSLAVFITGMVIAQPIGVALDLAGRTASAEVAGNLFGIATLIATAYFVRWFKTSPLLA</sequence>
<dbReference type="AlphaFoldDB" id="A0A1Q9AHZ6"/>
<dbReference type="PANTHER" id="PTHR38592:SF3">
    <property type="entry name" value="BLL4819 PROTEIN"/>
    <property type="match status" value="1"/>
</dbReference>
<feature type="transmembrane region" description="Helical" evidence="2">
    <location>
        <begin position="240"/>
        <end position="259"/>
    </location>
</feature>
<dbReference type="PANTHER" id="PTHR38592">
    <property type="entry name" value="BLL4819 PROTEIN"/>
    <property type="match status" value="1"/>
</dbReference>
<evidence type="ECO:0000256" key="1">
    <source>
        <dbReference type="SAM" id="MobiDB-lite"/>
    </source>
</evidence>
<comment type="caution">
    <text evidence="3">The sequence shown here is derived from an EMBL/GenBank/DDBJ whole genome shotgun (WGS) entry which is preliminary data.</text>
</comment>
<evidence type="ECO:0000313" key="3">
    <source>
        <dbReference type="EMBL" id="OLP54831.1"/>
    </source>
</evidence>
<dbReference type="STRING" id="1672749.BJF92_13560"/>
<feature type="transmembrane region" description="Helical" evidence="2">
    <location>
        <begin position="315"/>
        <end position="335"/>
    </location>
</feature>
<dbReference type="InterPro" id="IPR014550">
    <property type="entry name" value="UCP028704_OpgC"/>
</dbReference>
<dbReference type="Proteomes" id="UP000186143">
    <property type="component" value="Unassembled WGS sequence"/>
</dbReference>
<proteinExistence type="predicted"/>
<feature type="transmembrane region" description="Helical" evidence="2">
    <location>
        <begin position="141"/>
        <end position="169"/>
    </location>
</feature>
<feature type="transmembrane region" description="Helical" evidence="2">
    <location>
        <begin position="355"/>
        <end position="374"/>
    </location>
</feature>
<name>A0A1Q9AHZ6_9HYPH</name>
<dbReference type="EMBL" id="MKIO01000031">
    <property type="protein sequence ID" value="OLP54831.1"/>
    <property type="molecule type" value="Genomic_DNA"/>
</dbReference>
<evidence type="ECO:0000256" key="2">
    <source>
        <dbReference type="SAM" id="Phobius"/>
    </source>
</evidence>
<feature type="transmembrane region" description="Helical" evidence="2">
    <location>
        <begin position="26"/>
        <end position="43"/>
    </location>
</feature>
<dbReference type="PIRSF" id="PIRSF028704">
    <property type="entry name" value="UPC028704"/>
    <property type="match status" value="1"/>
</dbReference>
<dbReference type="RefSeq" id="WP_075635391.1">
    <property type="nucleotide sequence ID" value="NZ_MKIO01000031.1"/>
</dbReference>
<accession>A0A1Q9AHZ6</accession>
<keyword evidence="2" id="KW-0812">Transmembrane</keyword>
<evidence type="ECO:0000313" key="4">
    <source>
        <dbReference type="Proteomes" id="UP000186143"/>
    </source>
</evidence>
<feature type="transmembrane region" description="Helical" evidence="2">
    <location>
        <begin position="181"/>
        <end position="198"/>
    </location>
</feature>
<evidence type="ECO:0008006" key="5">
    <source>
        <dbReference type="Google" id="ProtNLM"/>
    </source>
</evidence>
<keyword evidence="2" id="KW-0472">Membrane</keyword>
<dbReference type="Pfam" id="PF10129">
    <property type="entry name" value="OpgC_C"/>
    <property type="match status" value="1"/>
</dbReference>
<reference evidence="3 4" key="1">
    <citation type="submission" date="2016-09" db="EMBL/GenBank/DDBJ databases">
        <title>Rhizobium sp. nov., a novel species isolated from the rice rhizosphere.</title>
        <authorList>
            <person name="Zhao J."/>
            <person name="Zhang X."/>
        </authorList>
    </citation>
    <scope>NUCLEOTIDE SEQUENCE [LARGE SCALE GENOMIC DNA]</scope>
    <source>
        <strain evidence="3 4">MH17</strain>
    </source>
</reference>
<organism evidence="3 4">
    <name type="scientific">Xaviernesmea rhizosphaerae</name>
    <dbReference type="NCBI Taxonomy" id="1672749"/>
    <lineage>
        <taxon>Bacteria</taxon>
        <taxon>Pseudomonadati</taxon>
        <taxon>Pseudomonadota</taxon>
        <taxon>Alphaproteobacteria</taxon>
        <taxon>Hyphomicrobiales</taxon>
        <taxon>Rhizobiaceae</taxon>
        <taxon>Rhizobium/Agrobacterium group</taxon>
        <taxon>Xaviernesmea</taxon>
    </lineage>
</organism>
<feature type="transmembrane region" description="Helical" evidence="2">
    <location>
        <begin position="210"/>
        <end position="228"/>
    </location>
</feature>
<feature type="transmembrane region" description="Helical" evidence="2">
    <location>
        <begin position="63"/>
        <end position="80"/>
    </location>
</feature>
<feature type="transmembrane region" description="Helical" evidence="2">
    <location>
        <begin position="100"/>
        <end position="121"/>
    </location>
</feature>
<feature type="region of interest" description="Disordered" evidence="1">
    <location>
        <begin position="1"/>
        <end position="22"/>
    </location>
</feature>
<feature type="transmembrane region" description="Helical" evidence="2">
    <location>
        <begin position="284"/>
        <end position="303"/>
    </location>
</feature>
<gene>
    <name evidence="3" type="ORF">BJF92_13560</name>
</gene>
<keyword evidence="2" id="KW-1133">Transmembrane helix</keyword>
<protein>
    <recommendedName>
        <fullName evidence="5">OpgC domain-containing protein</fullName>
    </recommendedName>
</protein>